<dbReference type="Pfam" id="PF04069">
    <property type="entry name" value="OpuAC"/>
    <property type="match status" value="1"/>
</dbReference>
<accession>A0A376TTJ5</accession>
<dbReference type="InterPro" id="IPR007210">
    <property type="entry name" value="ABC_Gly_betaine_transp_sub-bd"/>
</dbReference>
<dbReference type="GO" id="GO:0043190">
    <property type="term" value="C:ATP-binding cassette (ABC) transporter complex"/>
    <property type="evidence" value="ECO:0007669"/>
    <property type="project" value="InterPro"/>
</dbReference>
<feature type="chain" id="PRO_5016994633" evidence="1">
    <location>
        <begin position="22"/>
        <end position="120"/>
    </location>
</feature>
<feature type="domain" description="ABC-type glycine betaine transport system substrate-binding" evidence="2">
    <location>
        <begin position="30"/>
        <end position="102"/>
    </location>
</feature>
<feature type="signal peptide" evidence="1">
    <location>
        <begin position="1"/>
        <end position="21"/>
    </location>
</feature>
<dbReference type="Proteomes" id="UP000254405">
    <property type="component" value="Unassembled WGS sequence"/>
</dbReference>
<proteinExistence type="predicted"/>
<organism evidence="3 4">
    <name type="scientific">Escherichia coli</name>
    <dbReference type="NCBI Taxonomy" id="562"/>
    <lineage>
        <taxon>Bacteria</taxon>
        <taxon>Pseudomonadati</taxon>
        <taxon>Pseudomonadota</taxon>
        <taxon>Gammaproteobacteria</taxon>
        <taxon>Enterobacterales</taxon>
        <taxon>Enterobacteriaceae</taxon>
        <taxon>Escherichia</taxon>
    </lineage>
</organism>
<keyword evidence="1" id="KW-0732">Signal</keyword>
<evidence type="ECO:0000256" key="1">
    <source>
        <dbReference type="SAM" id="SignalP"/>
    </source>
</evidence>
<evidence type="ECO:0000259" key="2">
    <source>
        <dbReference type="Pfam" id="PF04069"/>
    </source>
</evidence>
<dbReference type="GO" id="GO:0022857">
    <property type="term" value="F:transmembrane transporter activity"/>
    <property type="evidence" value="ECO:0007669"/>
    <property type="project" value="InterPro"/>
</dbReference>
<reference evidence="3 4" key="1">
    <citation type="submission" date="2018-06" db="EMBL/GenBank/DDBJ databases">
        <authorList>
            <consortium name="Pathogen Informatics"/>
            <person name="Doyle S."/>
        </authorList>
    </citation>
    <scope>NUCLEOTIDE SEQUENCE [LARGE SCALE GENOMIC DNA]</scope>
    <source>
        <strain evidence="3 4">NCTC8985</strain>
    </source>
</reference>
<gene>
    <name evidence="3" type="primary">proX_2</name>
    <name evidence="3" type="ORF">NCTC8985_05945</name>
</gene>
<dbReference type="AlphaFoldDB" id="A0A376TTJ5"/>
<name>A0A376TTJ5_ECOLX</name>
<evidence type="ECO:0000313" key="4">
    <source>
        <dbReference type="Proteomes" id="UP000254405"/>
    </source>
</evidence>
<dbReference type="EMBL" id="UGCO01000001">
    <property type="protein sequence ID" value="STI80512.1"/>
    <property type="molecule type" value="Genomic_DNA"/>
</dbReference>
<dbReference type="SUPFAM" id="SSF53850">
    <property type="entry name" value="Periplasmic binding protein-like II"/>
    <property type="match status" value="1"/>
</dbReference>
<protein>
    <submittedName>
        <fullName evidence="3">Glycine betaine/L-proline ABC transporter, substrate-binding protein</fullName>
    </submittedName>
</protein>
<evidence type="ECO:0000313" key="3">
    <source>
        <dbReference type="EMBL" id="STI80512.1"/>
    </source>
</evidence>
<dbReference type="Gene3D" id="3.40.190.10">
    <property type="entry name" value="Periplasmic binding protein-like II"/>
    <property type="match status" value="1"/>
</dbReference>
<sequence length="120" mass="12952">MRHSVLFATAFATLISTQTFAADLPGKGITVNPVQSTITEETFQTLLVSRALEKLGYTVNKPSEVDYNVGYTSLASGDATFTAVNWTPLHDNMYEAAGGDKKFYREGVFVNGAAPGLPDR</sequence>